<name>A0A4R1GHC7_9BACT</name>
<dbReference type="SUPFAM" id="SSF52540">
    <property type="entry name" value="P-loop containing nucleoside triphosphate hydrolases"/>
    <property type="match status" value="1"/>
</dbReference>
<protein>
    <submittedName>
        <fullName evidence="5">Peptide/nickel transport system ATP-binding protein</fullName>
    </submittedName>
</protein>
<feature type="domain" description="ABC transporter" evidence="4">
    <location>
        <begin position="9"/>
        <end position="259"/>
    </location>
</feature>
<dbReference type="CDD" id="cd03257">
    <property type="entry name" value="ABC_NikE_OppD_transporters"/>
    <property type="match status" value="1"/>
</dbReference>
<gene>
    <name evidence="5" type="ORF">CLV27_0685</name>
</gene>
<dbReference type="InterPro" id="IPR003593">
    <property type="entry name" value="AAA+_ATPase"/>
</dbReference>
<evidence type="ECO:0000313" key="6">
    <source>
        <dbReference type="Proteomes" id="UP000295777"/>
    </source>
</evidence>
<dbReference type="InterPro" id="IPR013563">
    <property type="entry name" value="Oligopep_ABC_C"/>
</dbReference>
<dbReference type="Proteomes" id="UP000295777">
    <property type="component" value="Unassembled WGS sequence"/>
</dbReference>
<dbReference type="InterPro" id="IPR027417">
    <property type="entry name" value="P-loop_NTPase"/>
</dbReference>
<evidence type="ECO:0000256" key="2">
    <source>
        <dbReference type="ARBA" id="ARBA00022741"/>
    </source>
</evidence>
<dbReference type="GO" id="GO:0016887">
    <property type="term" value="F:ATP hydrolysis activity"/>
    <property type="evidence" value="ECO:0007669"/>
    <property type="project" value="InterPro"/>
</dbReference>
<dbReference type="PROSITE" id="PS50893">
    <property type="entry name" value="ABC_TRANSPORTER_2"/>
    <property type="match status" value="1"/>
</dbReference>
<evidence type="ECO:0000313" key="5">
    <source>
        <dbReference type="EMBL" id="TCK05259.1"/>
    </source>
</evidence>
<evidence type="ECO:0000256" key="1">
    <source>
        <dbReference type="ARBA" id="ARBA00022448"/>
    </source>
</evidence>
<dbReference type="NCBIfam" id="TIGR01727">
    <property type="entry name" value="oligo_HPY"/>
    <property type="match status" value="1"/>
</dbReference>
<evidence type="ECO:0000259" key="4">
    <source>
        <dbReference type="PROSITE" id="PS50893"/>
    </source>
</evidence>
<dbReference type="Pfam" id="PF08352">
    <property type="entry name" value="oligo_HPY"/>
    <property type="match status" value="1"/>
</dbReference>
<dbReference type="SMART" id="SM00382">
    <property type="entry name" value="AAA"/>
    <property type="match status" value="1"/>
</dbReference>
<keyword evidence="3 5" id="KW-0067">ATP-binding</keyword>
<dbReference type="InterPro" id="IPR017871">
    <property type="entry name" value="ABC_transporter-like_CS"/>
</dbReference>
<sequence length="323" mass="36642">MKNTPTEILRLEGVSKTFPLKKDFFGRVKKLLKAVNNVSLFIKQGETLGVIGESGCGKSTLGKIILDLEKPDRGTVYYKGRDISKLKGKDYREYRRNVQAVFQNPQSSLNPRMKIWEIVSEGLRINFKLSKKELKERALSLLNEVGLPSSYADSYPHQLSGGQKQRVAIARALALSPELIVADEPTSALDVSVQAQIVNLFMDIQEKKGISYFFISHSLPVVEAVSDRVLVMYKGYVVEEGKTEEVFKETAHPYTRLLIESVPELFSKKERKAVTTLEAEDEELEKGCPFYPRCSVRKRECLSYDMESFKLTETHKVSCILYL</sequence>
<reference evidence="5 6" key="1">
    <citation type="submission" date="2019-03" db="EMBL/GenBank/DDBJ databases">
        <title>Genomic Encyclopedia of Archaeal and Bacterial Type Strains, Phase II (KMG-II): from individual species to whole genera.</title>
        <authorList>
            <person name="Goeker M."/>
        </authorList>
    </citation>
    <scope>NUCLEOTIDE SEQUENCE [LARGE SCALE GENOMIC DNA]</scope>
    <source>
        <strain evidence="5 6">DSM 24425</strain>
    </source>
</reference>
<dbReference type="FunFam" id="3.40.50.300:FF:000016">
    <property type="entry name" value="Oligopeptide ABC transporter ATP-binding component"/>
    <property type="match status" value="1"/>
</dbReference>
<keyword evidence="1" id="KW-0813">Transport</keyword>
<dbReference type="PROSITE" id="PS00211">
    <property type="entry name" value="ABC_TRANSPORTER_1"/>
    <property type="match status" value="1"/>
</dbReference>
<accession>A0A4R1GHC7</accession>
<dbReference type="PANTHER" id="PTHR43776">
    <property type="entry name" value="TRANSPORT ATP-BINDING PROTEIN"/>
    <property type="match status" value="1"/>
</dbReference>
<keyword evidence="2" id="KW-0547">Nucleotide-binding</keyword>
<dbReference type="GO" id="GO:0005524">
    <property type="term" value="F:ATP binding"/>
    <property type="evidence" value="ECO:0007669"/>
    <property type="project" value="UniProtKB-KW"/>
</dbReference>
<evidence type="ECO:0000256" key="3">
    <source>
        <dbReference type="ARBA" id="ARBA00022840"/>
    </source>
</evidence>
<keyword evidence="6" id="KW-1185">Reference proteome</keyword>
<comment type="caution">
    <text evidence="5">The sequence shown here is derived from an EMBL/GenBank/DDBJ whole genome shotgun (WGS) entry which is preliminary data.</text>
</comment>
<dbReference type="AlphaFoldDB" id="A0A4R1GHC7"/>
<dbReference type="GO" id="GO:0015833">
    <property type="term" value="P:peptide transport"/>
    <property type="evidence" value="ECO:0007669"/>
    <property type="project" value="InterPro"/>
</dbReference>
<dbReference type="InterPro" id="IPR050319">
    <property type="entry name" value="ABC_transp_ATP-bind"/>
</dbReference>
<dbReference type="EMBL" id="SMFV01000002">
    <property type="protein sequence ID" value="TCK05259.1"/>
    <property type="molecule type" value="Genomic_DNA"/>
</dbReference>
<dbReference type="GO" id="GO:0055085">
    <property type="term" value="P:transmembrane transport"/>
    <property type="evidence" value="ECO:0007669"/>
    <property type="project" value="UniProtKB-ARBA"/>
</dbReference>
<dbReference type="Pfam" id="PF00005">
    <property type="entry name" value="ABC_tran"/>
    <property type="match status" value="1"/>
</dbReference>
<dbReference type="RefSeq" id="WP_132525823.1">
    <property type="nucleotide sequence ID" value="NZ_SMFV01000002.1"/>
</dbReference>
<dbReference type="Gene3D" id="3.40.50.300">
    <property type="entry name" value="P-loop containing nucleotide triphosphate hydrolases"/>
    <property type="match status" value="1"/>
</dbReference>
<dbReference type="PANTHER" id="PTHR43776:SF8">
    <property type="entry name" value="ABC TRANSPORTER, ATP-BINDING PROTEIN"/>
    <property type="match status" value="1"/>
</dbReference>
<organism evidence="5 6">
    <name type="scientific">Phorcysia thermohydrogeniphila</name>
    <dbReference type="NCBI Taxonomy" id="936138"/>
    <lineage>
        <taxon>Bacteria</taxon>
        <taxon>Pseudomonadati</taxon>
        <taxon>Aquificota</taxon>
        <taxon>Aquificia</taxon>
        <taxon>Desulfurobacteriales</taxon>
        <taxon>Desulfurobacteriaceae</taxon>
        <taxon>Phorcysia</taxon>
    </lineage>
</organism>
<dbReference type="InterPro" id="IPR003439">
    <property type="entry name" value="ABC_transporter-like_ATP-bd"/>
</dbReference>
<dbReference type="OrthoDB" id="9806285at2"/>
<proteinExistence type="predicted"/>